<dbReference type="RefSeq" id="WP_372503565.1">
    <property type="nucleotide sequence ID" value="NZ_CDGJ01000016.1"/>
</dbReference>
<dbReference type="KEGG" id="aacx:DEACI_2133"/>
<organism evidence="10">
    <name type="scientific">Acididesulfobacillus acetoxydans</name>
    <dbReference type="NCBI Taxonomy" id="1561005"/>
    <lineage>
        <taxon>Bacteria</taxon>
        <taxon>Bacillati</taxon>
        <taxon>Bacillota</taxon>
        <taxon>Clostridia</taxon>
        <taxon>Eubacteriales</taxon>
        <taxon>Peptococcaceae</taxon>
        <taxon>Acididesulfobacillus</taxon>
    </lineage>
</organism>
<reference evidence="11" key="1">
    <citation type="submission" date="2014-11" db="EMBL/GenBank/DDBJ databases">
        <authorList>
            <person name="Hornung B.V."/>
        </authorList>
    </citation>
    <scope>NUCLEOTIDE SEQUENCE</scope>
    <source>
        <strain evidence="11">INE</strain>
    </source>
</reference>
<dbReference type="CDD" id="cd17535">
    <property type="entry name" value="REC_NarL-like"/>
    <property type="match status" value="1"/>
</dbReference>
<dbReference type="InterPro" id="IPR011006">
    <property type="entry name" value="CheY-like_superfamily"/>
</dbReference>
<dbReference type="Pfam" id="PF00196">
    <property type="entry name" value="GerE"/>
    <property type="match status" value="1"/>
</dbReference>
<evidence type="ECO:0000256" key="1">
    <source>
        <dbReference type="ARBA" id="ARBA00018672"/>
    </source>
</evidence>
<evidence type="ECO:0000256" key="4">
    <source>
        <dbReference type="ARBA" id="ARBA00023125"/>
    </source>
</evidence>
<accession>A0A8S0XBP4</accession>
<dbReference type="PRINTS" id="PR00038">
    <property type="entry name" value="HTHLUXR"/>
</dbReference>
<dbReference type="PROSITE" id="PS50110">
    <property type="entry name" value="RESPONSE_REGULATORY"/>
    <property type="match status" value="1"/>
</dbReference>
<gene>
    <name evidence="11" type="ORF">DEACI_0567</name>
    <name evidence="10" type="ORF">DEACI_2133</name>
</gene>
<dbReference type="InterPro" id="IPR001789">
    <property type="entry name" value="Sig_transdc_resp-reg_receiver"/>
</dbReference>
<feature type="modified residue" description="4-aspartylphosphate" evidence="7">
    <location>
        <position position="56"/>
    </location>
</feature>
<feature type="domain" description="HTH luxR-type" evidence="8">
    <location>
        <begin position="148"/>
        <end position="213"/>
    </location>
</feature>
<dbReference type="EMBL" id="CDGJ01000016">
    <property type="protein sequence ID" value="CEJ06121.1"/>
    <property type="molecule type" value="Genomic_DNA"/>
</dbReference>
<proteinExistence type="predicted"/>
<dbReference type="PANTHER" id="PTHR43214">
    <property type="entry name" value="TWO-COMPONENT RESPONSE REGULATOR"/>
    <property type="match status" value="1"/>
</dbReference>
<evidence type="ECO:0000259" key="9">
    <source>
        <dbReference type="PROSITE" id="PS50110"/>
    </source>
</evidence>
<dbReference type="SUPFAM" id="SSF46894">
    <property type="entry name" value="C-terminal effector domain of the bipartite response regulators"/>
    <property type="match status" value="1"/>
</dbReference>
<keyword evidence="3" id="KW-0805">Transcription regulation</keyword>
<dbReference type="CDD" id="cd06170">
    <property type="entry name" value="LuxR_C_like"/>
    <property type="match status" value="1"/>
</dbReference>
<dbReference type="GO" id="GO:0003677">
    <property type="term" value="F:DNA binding"/>
    <property type="evidence" value="ECO:0007669"/>
    <property type="project" value="UniProtKB-KW"/>
</dbReference>
<dbReference type="PROSITE" id="PS50043">
    <property type="entry name" value="HTH_LUXR_2"/>
    <property type="match status" value="1"/>
</dbReference>
<comment type="function">
    <text evidence="6">May play the central regulatory role in sporulation. It may be an element of the effector pathway responsible for the activation of sporulation genes in response to nutritional stress. Spo0A may act in concert with spo0H (a sigma factor) to control the expression of some genes that are critical to the sporulation process.</text>
</comment>
<keyword evidence="2 7" id="KW-0597">Phosphoprotein</keyword>
<evidence type="ECO:0000256" key="3">
    <source>
        <dbReference type="ARBA" id="ARBA00023015"/>
    </source>
</evidence>
<dbReference type="Pfam" id="PF00072">
    <property type="entry name" value="Response_reg"/>
    <property type="match status" value="1"/>
</dbReference>
<dbReference type="GO" id="GO:0000160">
    <property type="term" value="P:phosphorelay signal transduction system"/>
    <property type="evidence" value="ECO:0007669"/>
    <property type="project" value="InterPro"/>
</dbReference>
<dbReference type="PANTHER" id="PTHR43214:SF43">
    <property type="entry name" value="TWO-COMPONENT RESPONSE REGULATOR"/>
    <property type="match status" value="1"/>
</dbReference>
<dbReference type="AlphaFoldDB" id="A0A8S0XBP4"/>
<evidence type="ECO:0000313" key="10">
    <source>
        <dbReference type="EMBL" id="CAA7601466.1"/>
    </source>
</evidence>
<dbReference type="PROSITE" id="PS00622">
    <property type="entry name" value="HTH_LUXR_1"/>
    <property type="match status" value="1"/>
</dbReference>
<dbReference type="Proteomes" id="UP001071230">
    <property type="component" value="Unassembled WGS sequence"/>
</dbReference>
<dbReference type="InterPro" id="IPR000792">
    <property type="entry name" value="Tscrpt_reg_LuxR_C"/>
</dbReference>
<dbReference type="SUPFAM" id="SSF52172">
    <property type="entry name" value="CheY-like"/>
    <property type="match status" value="1"/>
</dbReference>
<dbReference type="EMBL" id="LR746496">
    <property type="protein sequence ID" value="CAA7601466.1"/>
    <property type="molecule type" value="Genomic_DNA"/>
</dbReference>
<keyword evidence="4" id="KW-0238">DNA-binding</keyword>
<name>A0A8S0XBP4_9FIRM</name>
<evidence type="ECO:0000256" key="2">
    <source>
        <dbReference type="ARBA" id="ARBA00022553"/>
    </source>
</evidence>
<evidence type="ECO:0000313" key="12">
    <source>
        <dbReference type="Proteomes" id="UP001071230"/>
    </source>
</evidence>
<protein>
    <recommendedName>
        <fullName evidence="1">Stage 0 sporulation protein A homolog</fullName>
    </recommendedName>
</protein>
<dbReference type="Proteomes" id="UP000836597">
    <property type="component" value="Chromosome"/>
</dbReference>
<sequence length="222" mass="24277">MAKTRILLADDHMVLRSGLKLMLNAQADMEVVGEAGEGQETLVQADRLRPDVLLLDLSMPGVDGLQVLETLAAGHPSLKVLVLTMHDDEEYVKRVLSLGASGYILKRAADVELLAAIRTVAQGRTYVDQALSGILVRQAFPQPQSKQNQAQVESLSEREREVLKRVAMGYTNRQIAESLVISIKTVESHKAHVKDKLGLKGRSELVRYAVQHGLLPGGAARE</sequence>
<reference evidence="10" key="2">
    <citation type="submission" date="2020-01" db="EMBL/GenBank/DDBJ databases">
        <authorList>
            <person name="Hornung B."/>
        </authorList>
    </citation>
    <scope>NUCLEOTIDE SEQUENCE</scope>
    <source>
        <strain evidence="10">PacBioINE</strain>
    </source>
</reference>
<evidence type="ECO:0000259" key="8">
    <source>
        <dbReference type="PROSITE" id="PS50043"/>
    </source>
</evidence>
<keyword evidence="5" id="KW-0804">Transcription</keyword>
<evidence type="ECO:0000256" key="5">
    <source>
        <dbReference type="ARBA" id="ARBA00023163"/>
    </source>
</evidence>
<evidence type="ECO:0000256" key="6">
    <source>
        <dbReference type="ARBA" id="ARBA00024867"/>
    </source>
</evidence>
<dbReference type="GO" id="GO:0006355">
    <property type="term" value="P:regulation of DNA-templated transcription"/>
    <property type="evidence" value="ECO:0007669"/>
    <property type="project" value="InterPro"/>
</dbReference>
<dbReference type="SMART" id="SM00421">
    <property type="entry name" value="HTH_LUXR"/>
    <property type="match status" value="1"/>
</dbReference>
<keyword evidence="12" id="KW-1185">Reference proteome</keyword>
<dbReference type="InterPro" id="IPR039420">
    <property type="entry name" value="WalR-like"/>
</dbReference>
<feature type="domain" description="Response regulatory" evidence="9">
    <location>
        <begin position="5"/>
        <end position="121"/>
    </location>
</feature>
<dbReference type="InterPro" id="IPR016032">
    <property type="entry name" value="Sig_transdc_resp-reg_C-effctor"/>
</dbReference>
<evidence type="ECO:0000256" key="7">
    <source>
        <dbReference type="PROSITE-ProRule" id="PRU00169"/>
    </source>
</evidence>
<evidence type="ECO:0000313" key="11">
    <source>
        <dbReference type="EMBL" id="CEJ06121.1"/>
    </source>
</evidence>
<dbReference type="Gene3D" id="3.40.50.2300">
    <property type="match status" value="1"/>
</dbReference>
<dbReference type="SMART" id="SM00448">
    <property type="entry name" value="REC"/>
    <property type="match status" value="1"/>
</dbReference>
<dbReference type="InterPro" id="IPR058245">
    <property type="entry name" value="NreC/VraR/RcsB-like_REC"/>
</dbReference>